<evidence type="ECO:0000256" key="1">
    <source>
        <dbReference type="ARBA" id="ARBA00022603"/>
    </source>
</evidence>
<organism evidence="4 5">
    <name type="scientific">Microbispora oryzae</name>
    <dbReference type="NCBI Taxonomy" id="2806554"/>
    <lineage>
        <taxon>Bacteria</taxon>
        <taxon>Bacillati</taxon>
        <taxon>Actinomycetota</taxon>
        <taxon>Actinomycetes</taxon>
        <taxon>Streptosporangiales</taxon>
        <taxon>Streptosporangiaceae</taxon>
        <taxon>Microbispora</taxon>
    </lineage>
</organism>
<dbReference type="SUPFAM" id="SSF53335">
    <property type="entry name" value="S-adenosyl-L-methionine-dependent methyltransferases"/>
    <property type="match status" value="1"/>
</dbReference>
<dbReference type="Gene3D" id="3.40.50.150">
    <property type="entry name" value="Vaccinia Virus protein VP39"/>
    <property type="match status" value="1"/>
</dbReference>
<keyword evidence="2" id="KW-0808">Transferase</keyword>
<reference evidence="4" key="1">
    <citation type="submission" date="2021-02" db="EMBL/GenBank/DDBJ databases">
        <title>Draft genome sequence of Microbispora sp. RL4-1S isolated from rice leaves in Thailand.</title>
        <authorList>
            <person name="Muangham S."/>
            <person name="Duangmal K."/>
        </authorList>
    </citation>
    <scope>NUCLEOTIDE SEQUENCE</scope>
    <source>
        <strain evidence="4">RL4-1S</strain>
    </source>
</reference>
<comment type="caution">
    <text evidence="4">The sequence shown here is derived from an EMBL/GenBank/DDBJ whole genome shotgun (WGS) entry which is preliminary data.</text>
</comment>
<keyword evidence="5" id="KW-1185">Reference proteome</keyword>
<protein>
    <submittedName>
        <fullName evidence="4">Class I SAM-dependent methyltransferase</fullName>
    </submittedName>
</protein>
<dbReference type="PANTHER" id="PTHR43861:SF1">
    <property type="entry name" value="TRANS-ACONITATE 2-METHYLTRANSFERASE"/>
    <property type="match status" value="1"/>
</dbReference>
<dbReference type="EMBL" id="JAFCNB010000014">
    <property type="protein sequence ID" value="MBP2706752.1"/>
    <property type="molecule type" value="Genomic_DNA"/>
</dbReference>
<evidence type="ECO:0000313" key="4">
    <source>
        <dbReference type="EMBL" id="MBP2706752.1"/>
    </source>
</evidence>
<proteinExistence type="predicted"/>
<name>A0A941AL23_9ACTN</name>
<sequence>MRHIANTEQAVAWNGYDGAHWADHAERWNTVVGEINKELFAAAAIDTRARVLDVGCGAGQTTRLAAREAGQGHATGVDLSEPMLARARATAMEEGIANVRFEQGDAQVHPFPAGEFDVAISRGGVMFFNDPVAAFANIGRALRPGGRLAFVCPQEMAANEWFVVQNSALLGHELRPSPPGAPGMFSLADPERITDVLSDAGFADVTASPVVTRMVYGSDAADAAEFFLSTGPVRFHLREAGPSEVDEARERVTAALRPYEKEGVVGLRASWWVVNATRR</sequence>
<feature type="domain" description="Methyltransferase" evidence="3">
    <location>
        <begin position="51"/>
        <end position="146"/>
    </location>
</feature>
<evidence type="ECO:0000313" key="5">
    <source>
        <dbReference type="Proteomes" id="UP000674234"/>
    </source>
</evidence>
<gene>
    <name evidence="4" type="ORF">JOL79_23375</name>
</gene>
<accession>A0A941AL23</accession>
<dbReference type="CDD" id="cd02440">
    <property type="entry name" value="AdoMet_MTases"/>
    <property type="match status" value="1"/>
</dbReference>
<dbReference type="AlphaFoldDB" id="A0A941AL23"/>
<dbReference type="PANTHER" id="PTHR43861">
    <property type="entry name" value="TRANS-ACONITATE 2-METHYLTRANSFERASE-RELATED"/>
    <property type="match status" value="1"/>
</dbReference>
<dbReference type="InterPro" id="IPR029063">
    <property type="entry name" value="SAM-dependent_MTases_sf"/>
</dbReference>
<dbReference type="GO" id="GO:0032259">
    <property type="term" value="P:methylation"/>
    <property type="evidence" value="ECO:0007669"/>
    <property type="project" value="UniProtKB-KW"/>
</dbReference>
<keyword evidence="1 4" id="KW-0489">Methyltransferase</keyword>
<dbReference type="InterPro" id="IPR041698">
    <property type="entry name" value="Methyltransf_25"/>
</dbReference>
<evidence type="ECO:0000259" key="3">
    <source>
        <dbReference type="Pfam" id="PF13649"/>
    </source>
</evidence>
<dbReference type="Pfam" id="PF13649">
    <property type="entry name" value="Methyltransf_25"/>
    <property type="match status" value="1"/>
</dbReference>
<dbReference type="GO" id="GO:0008168">
    <property type="term" value="F:methyltransferase activity"/>
    <property type="evidence" value="ECO:0007669"/>
    <property type="project" value="UniProtKB-KW"/>
</dbReference>
<dbReference type="RefSeq" id="WP_210158036.1">
    <property type="nucleotide sequence ID" value="NZ_JAFCNB010000014.1"/>
</dbReference>
<dbReference type="Proteomes" id="UP000674234">
    <property type="component" value="Unassembled WGS sequence"/>
</dbReference>
<evidence type="ECO:0000256" key="2">
    <source>
        <dbReference type="ARBA" id="ARBA00022679"/>
    </source>
</evidence>